<accession>A0AAV1I8G5</accession>
<keyword evidence="4 7" id="KW-0747">Spliceosome</keyword>
<comment type="function">
    <text evidence="7">Required for pre-mRNA splicing.</text>
</comment>
<evidence type="ECO:0000256" key="8">
    <source>
        <dbReference type="SAM" id="MobiDB-lite"/>
    </source>
</evidence>
<dbReference type="InterPro" id="IPR045347">
    <property type="entry name" value="HIND"/>
</dbReference>
<name>A0AAV1I8G5_9CHLO</name>
<keyword evidence="3 7" id="KW-0507">mRNA processing</keyword>
<evidence type="ECO:0000256" key="1">
    <source>
        <dbReference type="ARBA" id="ARBA00004123"/>
    </source>
</evidence>
<comment type="caution">
    <text evidence="9">The sequence shown here is derived from an EMBL/GenBank/DDBJ whole genome shotgun (WGS) entry which is preliminary data.</text>
</comment>
<evidence type="ECO:0000256" key="7">
    <source>
        <dbReference type="RuleBase" id="RU367025"/>
    </source>
</evidence>
<dbReference type="PANTHER" id="PTHR23142">
    <property type="entry name" value="PRE-MRNA-SPLICING FACTOR 38A-RELATED"/>
    <property type="match status" value="1"/>
</dbReference>
<keyword evidence="10" id="KW-1185">Reference proteome</keyword>
<dbReference type="AlphaFoldDB" id="A0AAV1I8G5"/>
<comment type="subcellular location">
    <subcellularLocation>
        <location evidence="1 7">Nucleus</location>
    </subcellularLocation>
</comment>
<protein>
    <recommendedName>
        <fullName evidence="7">Pre-mRNA-splicing factor 38</fullName>
    </recommendedName>
</protein>
<evidence type="ECO:0000256" key="3">
    <source>
        <dbReference type="ARBA" id="ARBA00022664"/>
    </source>
</evidence>
<evidence type="ECO:0000313" key="9">
    <source>
        <dbReference type="EMBL" id="CAK0783036.1"/>
    </source>
</evidence>
<gene>
    <name evidence="9" type="ORF">CVIRNUC_006231</name>
</gene>
<reference evidence="9 10" key="1">
    <citation type="submission" date="2023-10" db="EMBL/GenBank/DDBJ databases">
        <authorList>
            <person name="Maclean D."/>
            <person name="Macfadyen A."/>
        </authorList>
    </citation>
    <scope>NUCLEOTIDE SEQUENCE [LARGE SCALE GENOMIC DNA]</scope>
</reference>
<comment type="similarity">
    <text evidence="2 7">Belongs to the PRP38 family.</text>
</comment>
<evidence type="ECO:0000313" key="10">
    <source>
        <dbReference type="Proteomes" id="UP001314263"/>
    </source>
</evidence>
<dbReference type="InterPro" id="IPR005037">
    <property type="entry name" value="PRP38"/>
</dbReference>
<dbReference type="GO" id="GO:0000398">
    <property type="term" value="P:mRNA splicing, via spliceosome"/>
    <property type="evidence" value="ECO:0007669"/>
    <property type="project" value="UniProtKB-UniRule"/>
</dbReference>
<keyword evidence="6 7" id="KW-0539">Nucleus</keyword>
<dbReference type="Pfam" id="PF19252">
    <property type="entry name" value="HIND"/>
    <property type="match status" value="1"/>
</dbReference>
<organism evidence="9 10">
    <name type="scientific">Coccomyxa viridis</name>
    <dbReference type="NCBI Taxonomy" id="1274662"/>
    <lineage>
        <taxon>Eukaryota</taxon>
        <taxon>Viridiplantae</taxon>
        <taxon>Chlorophyta</taxon>
        <taxon>core chlorophytes</taxon>
        <taxon>Trebouxiophyceae</taxon>
        <taxon>Trebouxiophyceae incertae sedis</taxon>
        <taxon>Coccomyxaceae</taxon>
        <taxon>Coccomyxa</taxon>
    </lineage>
</organism>
<dbReference type="EMBL" id="CAUYUE010000008">
    <property type="protein sequence ID" value="CAK0783036.1"/>
    <property type="molecule type" value="Genomic_DNA"/>
</dbReference>
<feature type="region of interest" description="Disordered" evidence="8">
    <location>
        <begin position="215"/>
        <end position="348"/>
    </location>
</feature>
<evidence type="ECO:0000256" key="4">
    <source>
        <dbReference type="ARBA" id="ARBA00022728"/>
    </source>
</evidence>
<sequence>MANRTDPDAKSVHGTNPQNLVEKILRSKIYNTMYWKEHCFALTAEALVDKAVDLHFVGGTYGGQRAPTEFMCLMLKLLQLQPEKEIIVEFIRNEDYKYVRVLGAFYLRLVGRPLEVYQYLEPLYNDYRKVRLREADGSFTLTHMDEVVDQLLNNEYLFDIALPRIPNRVTMERIGQLEPRISVLEDDFDEEALEAEAGNAQAAAAAAALEAEMAIDGDDKARGRSRSPAPEKKKREKWKRSRSRDRHRDKDRTKERDKDRHGEHRGERDRMHDREPRDRERGKERDRDRDRAHDRDKNRDRHRDRDDRKRHRDDEREHGARKEKKKGEDVSVEETNRIRAELGLKPLK</sequence>
<feature type="compositionally biased region" description="Basic and acidic residues" evidence="8">
    <location>
        <begin position="246"/>
        <end position="342"/>
    </location>
</feature>
<dbReference type="Pfam" id="PF03371">
    <property type="entry name" value="PRP38"/>
    <property type="match status" value="1"/>
</dbReference>
<feature type="compositionally biased region" description="Basic residues" evidence="8">
    <location>
        <begin position="232"/>
        <end position="245"/>
    </location>
</feature>
<evidence type="ECO:0000256" key="2">
    <source>
        <dbReference type="ARBA" id="ARBA00006164"/>
    </source>
</evidence>
<keyword evidence="5 7" id="KW-0508">mRNA splicing</keyword>
<dbReference type="GO" id="GO:0005681">
    <property type="term" value="C:spliceosomal complex"/>
    <property type="evidence" value="ECO:0007669"/>
    <property type="project" value="UniProtKB-KW"/>
</dbReference>
<evidence type="ECO:0000256" key="5">
    <source>
        <dbReference type="ARBA" id="ARBA00023187"/>
    </source>
</evidence>
<evidence type="ECO:0000256" key="6">
    <source>
        <dbReference type="ARBA" id="ARBA00023242"/>
    </source>
</evidence>
<proteinExistence type="inferred from homology"/>
<dbReference type="Proteomes" id="UP001314263">
    <property type="component" value="Unassembled WGS sequence"/>
</dbReference>
<dbReference type="GO" id="GO:0046540">
    <property type="term" value="C:U4/U6 x U5 tri-snRNP complex"/>
    <property type="evidence" value="ECO:0007669"/>
    <property type="project" value="InterPro"/>
</dbReference>